<dbReference type="STRING" id="401562.NS365_06945"/>
<dbReference type="Pfam" id="PF00196">
    <property type="entry name" value="GerE"/>
    <property type="match status" value="1"/>
</dbReference>
<comment type="caution">
    <text evidence="9">The sequence shown here is derived from an EMBL/GenBank/DDBJ whole genome shotgun (WGS) entry which is preliminary data.</text>
</comment>
<evidence type="ECO:0000313" key="9">
    <source>
        <dbReference type="EMBL" id="KTQ97633.1"/>
    </source>
</evidence>
<dbReference type="InterPro" id="IPR016032">
    <property type="entry name" value="Sig_transdc_resp-reg_C-effctor"/>
</dbReference>
<evidence type="ECO:0000313" key="10">
    <source>
        <dbReference type="Proteomes" id="UP000078272"/>
    </source>
</evidence>
<dbReference type="SMART" id="SM00421">
    <property type="entry name" value="HTH_LUXR"/>
    <property type="match status" value="1"/>
</dbReference>
<dbReference type="PROSITE" id="PS50043">
    <property type="entry name" value="HTH_LUXR_2"/>
    <property type="match status" value="1"/>
</dbReference>
<keyword evidence="4" id="KW-0238">DNA-binding</keyword>
<dbReference type="CDD" id="cd19920">
    <property type="entry name" value="REC_PA4781-like"/>
    <property type="match status" value="1"/>
</dbReference>
<dbReference type="GO" id="GO:0005829">
    <property type="term" value="C:cytosol"/>
    <property type="evidence" value="ECO:0007669"/>
    <property type="project" value="TreeGrafter"/>
</dbReference>
<keyword evidence="1 6" id="KW-0597">Phosphoprotein</keyword>
<dbReference type="OrthoDB" id="5292887at2"/>
<evidence type="ECO:0000256" key="1">
    <source>
        <dbReference type="ARBA" id="ARBA00022553"/>
    </source>
</evidence>
<dbReference type="GO" id="GO:0006355">
    <property type="term" value="P:regulation of DNA-templated transcription"/>
    <property type="evidence" value="ECO:0007669"/>
    <property type="project" value="InterPro"/>
</dbReference>
<dbReference type="InterPro" id="IPR001789">
    <property type="entry name" value="Sig_transdc_resp-reg_receiver"/>
</dbReference>
<keyword evidence="3" id="KW-0805">Transcription regulation</keyword>
<accession>A0A175RCY6</accession>
<dbReference type="CDD" id="cd06170">
    <property type="entry name" value="LuxR_C_like"/>
    <property type="match status" value="1"/>
</dbReference>
<dbReference type="Proteomes" id="UP000078272">
    <property type="component" value="Unassembled WGS sequence"/>
</dbReference>
<dbReference type="InterPro" id="IPR000792">
    <property type="entry name" value="Tscrpt_reg_LuxR_C"/>
</dbReference>
<proteinExistence type="predicted"/>
<dbReference type="PATRIC" id="fig|401562.3.peg.4098"/>
<feature type="modified residue" description="4-aspartylphosphate" evidence="6">
    <location>
        <position position="64"/>
    </location>
</feature>
<evidence type="ECO:0000256" key="4">
    <source>
        <dbReference type="ARBA" id="ARBA00023125"/>
    </source>
</evidence>
<dbReference type="GO" id="GO:0000156">
    <property type="term" value="F:phosphorelay response regulator activity"/>
    <property type="evidence" value="ECO:0007669"/>
    <property type="project" value="TreeGrafter"/>
</dbReference>
<dbReference type="PRINTS" id="PR00038">
    <property type="entry name" value="HTHLUXR"/>
</dbReference>
<evidence type="ECO:0000259" key="8">
    <source>
        <dbReference type="PROSITE" id="PS50110"/>
    </source>
</evidence>
<dbReference type="EMBL" id="LDPZ01000006">
    <property type="protein sequence ID" value="KTQ97633.1"/>
    <property type="molecule type" value="Genomic_DNA"/>
</dbReference>
<dbReference type="GO" id="GO:0032993">
    <property type="term" value="C:protein-DNA complex"/>
    <property type="evidence" value="ECO:0007669"/>
    <property type="project" value="TreeGrafter"/>
</dbReference>
<dbReference type="PANTHER" id="PTHR48111:SF1">
    <property type="entry name" value="TWO-COMPONENT RESPONSE REGULATOR ORR33"/>
    <property type="match status" value="1"/>
</dbReference>
<dbReference type="Gene3D" id="1.10.10.10">
    <property type="entry name" value="Winged helix-like DNA-binding domain superfamily/Winged helix DNA-binding domain"/>
    <property type="match status" value="1"/>
</dbReference>
<dbReference type="GO" id="GO:0000976">
    <property type="term" value="F:transcription cis-regulatory region binding"/>
    <property type="evidence" value="ECO:0007669"/>
    <property type="project" value="TreeGrafter"/>
</dbReference>
<dbReference type="SMART" id="SM00448">
    <property type="entry name" value="REC"/>
    <property type="match status" value="1"/>
</dbReference>
<evidence type="ECO:0000256" key="2">
    <source>
        <dbReference type="ARBA" id="ARBA00023012"/>
    </source>
</evidence>
<feature type="domain" description="HTH luxR-type" evidence="7">
    <location>
        <begin position="242"/>
        <end position="307"/>
    </location>
</feature>
<dbReference type="PROSITE" id="PS50110">
    <property type="entry name" value="RESPONSE_REGULATORY"/>
    <property type="match status" value="1"/>
</dbReference>
<name>A0A175RCY6_9HYPH</name>
<organism evidence="9 10">
    <name type="scientific">Aureimonas ureilytica</name>
    <dbReference type="NCBI Taxonomy" id="401562"/>
    <lineage>
        <taxon>Bacteria</taxon>
        <taxon>Pseudomonadati</taxon>
        <taxon>Pseudomonadota</taxon>
        <taxon>Alphaproteobacteria</taxon>
        <taxon>Hyphomicrobiales</taxon>
        <taxon>Aurantimonadaceae</taxon>
        <taxon>Aureimonas</taxon>
    </lineage>
</organism>
<dbReference type="SUPFAM" id="SSF52172">
    <property type="entry name" value="CheY-like"/>
    <property type="match status" value="1"/>
</dbReference>
<sequence>MTSKATSTPERERDIVLVVDDSPDTLRMLTDAIELGGATVLVALDGAQALGIAEAITPDIVLMDAVMPGMDGFETTRRLKADAALRHVPVIFMTGLAETEHVVRGLEAGGVDYVTKPIVPDELLARMRVHLANARAAQNARAALDTAGRFLLAVDGNGLILWSTPQATRLLAGILADRDGRPALPAALCDWLRAGSQPHPPPGGELVSEDGMRLQLSPLGKVGENEHLFRLTVDDTAGEEALLRRHFNLTAREADVLLWLTRGKSNRDIATILDLSPRTVNKHLEVVFAKLGVENRATASFLVMKTLSER</sequence>
<dbReference type="Gene3D" id="3.40.50.2300">
    <property type="match status" value="1"/>
</dbReference>
<dbReference type="PANTHER" id="PTHR48111">
    <property type="entry name" value="REGULATOR OF RPOS"/>
    <property type="match status" value="1"/>
</dbReference>
<evidence type="ECO:0000259" key="7">
    <source>
        <dbReference type="PROSITE" id="PS50043"/>
    </source>
</evidence>
<protein>
    <submittedName>
        <fullName evidence="9">LuxR family transcriptional regulator</fullName>
    </submittedName>
</protein>
<keyword evidence="5" id="KW-0804">Transcription</keyword>
<dbReference type="InterPro" id="IPR039420">
    <property type="entry name" value="WalR-like"/>
</dbReference>
<dbReference type="Pfam" id="PF00072">
    <property type="entry name" value="Response_reg"/>
    <property type="match status" value="1"/>
</dbReference>
<dbReference type="AlphaFoldDB" id="A0A175RCY6"/>
<evidence type="ECO:0000256" key="3">
    <source>
        <dbReference type="ARBA" id="ARBA00023015"/>
    </source>
</evidence>
<feature type="domain" description="Response regulatory" evidence="8">
    <location>
        <begin position="15"/>
        <end position="131"/>
    </location>
</feature>
<dbReference type="RefSeq" id="WP_058633703.1">
    <property type="nucleotide sequence ID" value="NZ_LDPZ01000006.1"/>
</dbReference>
<dbReference type="InterPro" id="IPR036388">
    <property type="entry name" value="WH-like_DNA-bd_sf"/>
</dbReference>
<evidence type="ECO:0000256" key="6">
    <source>
        <dbReference type="PROSITE-ProRule" id="PRU00169"/>
    </source>
</evidence>
<keyword evidence="2" id="KW-0902">Two-component regulatory system</keyword>
<dbReference type="SUPFAM" id="SSF46894">
    <property type="entry name" value="C-terminal effector domain of the bipartite response regulators"/>
    <property type="match status" value="1"/>
</dbReference>
<gene>
    <name evidence="9" type="ORF">NS226_02915</name>
</gene>
<evidence type="ECO:0000256" key="5">
    <source>
        <dbReference type="ARBA" id="ARBA00023163"/>
    </source>
</evidence>
<reference evidence="9 10" key="1">
    <citation type="journal article" date="2016" name="Front. Microbiol.">
        <title>Genomic Resource of Rice Seed Associated Bacteria.</title>
        <authorList>
            <person name="Midha S."/>
            <person name="Bansal K."/>
            <person name="Sharma S."/>
            <person name="Kumar N."/>
            <person name="Patil P.P."/>
            <person name="Chaudhry V."/>
            <person name="Patil P.B."/>
        </authorList>
    </citation>
    <scope>NUCLEOTIDE SEQUENCE [LARGE SCALE GENOMIC DNA]</scope>
    <source>
        <strain evidence="9 10">NS226</strain>
    </source>
</reference>
<dbReference type="InterPro" id="IPR011006">
    <property type="entry name" value="CheY-like_superfamily"/>
</dbReference>